<proteinExistence type="predicted"/>
<dbReference type="InterPro" id="IPR025530">
    <property type="entry name" value="DUF4417"/>
</dbReference>
<dbReference type="AlphaFoldDB" id="A0A6J4TYU9"/>
<dbReference type="EMBL" id="CADCVM010000505">
    <property type="protein sequence ID" value="CAA9533981.1"/>
    <property type="molecule type" value="Genomic_DNA"/>
</dbReference>
<protein>
    <submittedName>
        <fullName evidence="1">Gp1</fullName>
    </submittedName>
</protein>
<organism evidence="1">
    <name type="scientific">uncultured Rubrobacteraceae bacterium</name>
    <dbReference type="NCBI Taxonomy" id="349277"/>
    <lineage>
        <taxon>Bacteria</taxon>
        <taxon>Bacillati</taxon>
        <taxon>Actinomycetota</taxon>
        <taxon>Rubrobacteria</taxon>
        <taxon>Rubrobacterales</taxon>
        <taxon>Rubrobacteraceae</taxon>
        <taxon>environmental samples</taxon>
    </lineage>
</organism>
<name>A0A6J4TYU9_9ACTN</name>
<dbReference type="Pfam" id="PF14386">
    <property type="entry name" value="DUF4417"/>
    <property type="match status" value="1"/>
</dbReference>
<sequence length="244" mass="27081">MDLHAELGRSHPQGSVDALNTARGLGLDFASEGGLGIPSIPTPAPEVGLPDVLIPHKTRLNHQLSLEDERFTSAVHFFLEDYRFEAVWGTPLKGISYVRSVGFALSPDFSLYRDWPLALQLFNVYRNRWCGAYWASEGVEVIPTVSWSDEASYPVCFMGVGRGSPVAISTVGVRLSDPEERRLFEEGCREMLARIEPRAVLVQAEKLTRELLEGSGLEGVEVRLYPPRWKSNREARKLAAGGRA</sequence>
<gene>
    <name evidence="1" type="ORF">AVDCRST_MAG05-4671</name>
</gene>
<accession>A0A6J4TYU9</accession>
<reference evidence="1" key="1">
    <citation type="submission" date="2020-02" db="EMBL/GenBank/DDBJ databases">
        <authorList>
            <person name="Meier V. D."/>
        </authorList>
    </citation>
    <scope>NUCLEOTIDE SEQUENCE</scope>
    <source>
        <strain evidence="1">AVDCRST_MAG05</strain>
    </source>
</reference>
<evidence type="ECO:0000313" key="1">
    <source>
        <dbReference type="EMBL" id="CAA9533981.1"/>
    </source>
</evidence>